<proteinExistence type="predicted"/>
<dbReference type="EMBL" id="HBHX01025291">
    <property type="protein sequence ID" value="CAE0113445.1"/>
    <property type="molecule type" value="Transcribed_RNA"/>
</dbReference>
<reference evidence="1" key="1">
    <citation type="submission" date="2021-01" db="EMBL/GenBank/DDBJ databases">
        <authorList>
            <person name="Corre E."/>
            <person name="Pelletier E."/>
            <person name="Niang G."/>
            <person name="Scheremetjew M."/>
            <person name="Finn R."/>
            <person name="Kale V."/>
            <person name="Holt S."/>
            <person name="Cochrane G."/>
            <person name="Meng A."/>
            <person name="Brown T."/>
            <person name="Cohen L."/>
        </authorList>
    </citation>
    <scope>NUCLEOTIDE SEQUENCE</scope>
    <source>
        <strain evidence="1">CCMP281</strain>
    </source>
</reference>
<accession>A0A7S3ARZ5</accession>
<organism evidence="1">
    <name type="scientific">Haptolina ericina</name>
    <dbReference type="NCBI Taxonomy" id="156174"/>
    <lineage>
        <taxon>Eukaryota</taxon>
        <taxon>Haptista</taxon>
        <taxon>Haptophyta</taxon>
        <taxon>Prymnesiophyceae</taxon>
        <taxon>Prymnesiales</taxon>
        <taxon>Prymnesiaceae</taxon>
        <taxon>Haptolina</taxon>
    </lineage>
</organism>
<gene>
    <name evidence="1" type="ORF">HERI1096_LOCUS14105</name>
</gene>
<dbReference type="AlphaFoldDB" id="A0A7S3ARZ5"/>
<protein>
    <submittedName>
        <fullName evidence="1">Uncharacterized protein</fullName>
    </submittedName>
</protein>
<evidence type="ECO:0000313" key="1">
    <source>
        <dbReference type="EMBL" id="CAE0113445.1"/>
    </source>
</evidence>
<sequence>MAVWSRMEIQDIYMWPTWEAEVFEILNGDTFKELRKIFLAYTRSISEDSAADALEMSMDEFHDFVVDVGLETKKYKFDVMCNQFIKANATNTAAVREAHKQGRRDAESHGNDEEEFRKVAVARVRGSDDGREVKKDQELVLYEFLNMMVRIAFWRSNPSFGLFGNKDEPVAVPLALRTMLNDIVMPNAKRENSAEFRDNEMKDPAVLAVLDEYKPKLLAWYKKKTSDDSEEQHMSDKLGFDEWLRVLDRQDLVGVWEVEQLSEITGDKSCQGNIRVRLSHAMCKAAFMDSQGIDQLSGAQAAEGGTADQVTNEMTVLDFDEFLECLCRCGCSKYSSVKVMKPAAKVKGFLENFLDEKEVQQVVQESTYIRATRFDAVNESMPLDGQEPAAHQHWLGEWKQIELSGLYAFPTWEKEVHDILQKNYHDLASIFRAYAKSLKDVSPDAKATGATLMDIEEFNDFVVDVGLETKHYKLEQMAEQFDVADKAANKGIAGPKANMQLTIPEFMNVLCRVAFWRLNPEFGELTAELDLELTPVPHALTIALKEVVLPNALRDDAVSFRQDVYALPAVQEVIGTYKDRLREWFGALPDVATSGNKVTMKTWVQTMSTLGQVGTFSCVQESDVTGDERAGMIYKCRLSLPQVQAEFIESQQDFSKISQGGLTTDNTTLDFDEMLECIARCGVDKYRAIKAISTVGAIEGMCRNILGDAHEEQIMNKALYIHAPRFVPSGDGDEDWVACWNKVKVDKVPGFPLWEEAVHNELQGVWQEIKSVFRAYSAGSDGPGDTMDFAEFEDFILEADLPTKTYGFQAISGQFTQANKGSKDHVLEIDEFVSMLISIAFFRANPNYGLKGTSSAASGTANLDTDFDGVADSGTPLPGALTECLEVMLKSTRRDDAAKFVDEVMLAPDVAEILKRNEEVLFVVWEDLSEGRDFMTLEEWLAVLDERALFGECTIDHDGQILKARFTEPQAKAAFLQSVSDKSAGLSQQDFIECLSRCGVAKYRGVPFLSAPDVIAGFIQNLVGEADEEEVIRGAKPSLPDGFKSGFKEKAGARITEKVKAAEDIDEE</sequence>
<name>A0A7S3ARZ5_9EUKA</name>